<dbReference type="Gene3D" id="3.40.50.1980">
    <property type="entry name" value="Nitrogenase molybdenum iron protein domain"/>
    <property type="match status" value="2"/>
</dbReference>
<feature type="chain" id="PRO_5039486229" evidence="6">
    <location>
        <begin position="21"/>
        <end position="304"/>
    </location>
</feature>
<dbReference type="InterPro" id="IPR006128">
    <property type="entry name" value="Lipoprotein_PsaA-like"/>
</dbReference>
<dbReference type="PRINTS" id="PR00690">
    <property type="entry name" value="ADHESNFAMILY"/>
</dbReference>
<dbReference type="GO" id="GO:0046872">
    <property type="term" value="F:metal ion binding"/>
    <property type="evidence" value="ECO:0007669"/>
    <property type="project" value="InterPro"/>
</dbReference>
<dbReference type="GO" id="GO:0030001">
    <property type="term" value="P:metal ion transport"/>
    <property type="evidence" value="ECO:0007669"/>
    <property type="project" value="InterPro"/>
</dbReference>
<evidence type="ECO:0000256" key="6">
    <source>
        <dbReference type="SAM" id="SignalP"/>
    </source>
</evidence>
<accession>A0A0J6WTF8</accession>
<dbReference type="Pfam" id="PF01297">
    <property type="entry name" value="ZnuA"/>
    <property type="match status" value="1"/>
</dbReference>
<keyword evidence="3 6" id="KW-0732">Signal</keyword>
<sequence>MKKWIMLTAATLLAVTLLTACGTGKTAETTEAPAGKVKVAVTFDAMREFVQAVGKDKVEIVNMIPDGTEPHEFEPTTKTLKELGSARLLVYNGLGMEPWVEKALQTVGNKNLTAIEASQGITPITLTDENEIKEHGHYDPHCWLSLENAQIEVNNIADALAQTDPGNAEFYKKNAQDYTNQLQQLEDEYAGKFQKLSNKQFVTGHAAFAYLCRDLGLQQNSVESVFADGEPSTQQMARLTDYCRQHGVKTIFVEDMVSPKTSQTLANEVGATVKKIHTIETSEDGASYIDRMKENLDEIYNSMQ</sequence>
<evidence type="ECO:0000256" key="2">
    <source>
        <dbReference type="ARBA" id="ARBA00022448"/>
    </source>
</evidence>
<dbReference type="InterPro" id="IPR006127">
    <property type="entry name" value="ZnuA-like"/>
</dbReference>
<dbReference type="STRING" id="39029.BSR42_10055"/>
<dbReference type="InterPro" id="IPR050492">
    <property type="entry name" value="Bact_metal-bind_prot9"/>
</dbReference>
<comment type="similarity">
    <text evidence="1 4">Belongs to the bacterial solute-binding protein 9 family.</text>
</comment>
<comment type="caution">
    <text evidence="7">The sequence shown here is derived from an EMBL/GenBank/DDBJ whole genome shotgun (WGS) entry which is preliminary data.</text>
</comment>
<dbReference type="PANTHER" id="PTHR42953:SF3">
    <property type="entry name" value="HIGH-AFFINITY ZINC UPTAKE SYSTEM PROTEIN ZNUA"/>
    <property type="match status" value="1"/>
</dbReference>
<dbReference type="GO" id="GO:0007155">
    <property type="term" value="P:cell adhesion"/>
    <property type="evidence" value="ECO:0007669"/>
    <property type="project" value="InterPro"/>
</dbReference>
<evidence type="ECO:0000256" key="4">
    <source>
        <dbReference type="RuleBase" id="RU003512"/>
    </source>
</evidence>
<name>A0A0J6WTF8_9FIRM</name>
<gene>
    <name evidence="7" type="ORF">AB840_11585</name>
</gene>
<evidence type="ECO:0000256" key="1">
    <source>
        <dbReference type="ARBA" id="ARBA00011028"/>
    </source>
</evidence>
<dbReference type="PATRIC" id="fig|1122219.3.peg.2267"/>
<feature type="coiled-coil region" evidence="5">
    <location>
        <begin position="168"/>
        <end position="195"/>
    </location>
</feature>
<dbReference type="PROSITE" id="PS51257">
    <property type="entry name" value="PROKAR_LIPOPROTEIN"/>
    <property type="match status" value="1"/>
</dbReference>
<dbReference type="FunCoup" id="A0A0J6WTF8">
    <property type="interactions" value="114"/>
</dbReference>
<dbReference type="CDD" id="cd01017">
    <property type="entry name" value="AdcA"/>
    <property type="match status" value="1"/>
</dbReference>
<keyword evidence="5" id="KW-0175">Coiled coil</keyword>
<dbReference type="EMBL" id="LEKT01000045">
    <property type="protein sequence ID" value="KMO85809.1"/>
    <property type="molecule type" value="Genomic_DNA"/>
</dbReference>
<keyword evidence="2 4" id="KW-0813">Transport</keyword>
<dbReference type="Proteomes" id="UP000036503">
    <property type="component" value="Unassembled WGS sequence"/>
</dbReference>
<dbReference type="RefSeq" id="WP_048515004.1">
    <property type="nucleotide sequence ID" value="NZ_FUXD01000011.1"/>
</dbReference>
<dbReference type="InterPro" id="IPR006129">
    <property type="entry name" value="AdhesinB"/>
</dbReference>
<evidence type="ECO:0000313" key="8">
    <source>
        <dbReference type="Proteomes" id="UP000036503"/>
    </source>
</evidence>
<evidence type="ECO:0000313" key="7">
    <source>
        <dbReference type="EMBL" id="KMO85809.1"/>
    </source>
</evidence>
<dbReference type="PANTHER" id="PTHR42953">
    <property type="entry name" value="HIGH-AFFINITY ZINC UPTAKE SYSTEM PROTEIN ZNUA-RELATED"/>
    <property type="match status" value="1"/>
</dbReference>
<dbReference type="AlphaFoldDB" id="A0A0J6WTF8"/>
<reference evidence="7 8" key="1">
    <citation type="submission" date="2015-06" db="EMBL/GenBank/DDBJ databases">
        <title>Draft genome sequence of beer spoilage bacterium Megasphaera cerevisiae type strain 20462.</title>
        <authorList>
            <person name="Kutumbaka K."/>
            <person name="Pasmowitz J."/>
            <person name="Mategko J."/>
            <person name="Reyes D."/>
            <person name="Friedrich A."/>
            <person name="Han S."/>
            <person name="Martens-Habbena W."/>
            <person name="Neal-McKinney J."/>
            <person name="Janagama H.K."/>
            <person name="Nadala C."/>
            <person name="Samadpour M."/>
        </authorList>
    </citation>
    <scope>NUCLEOTIDE SEQUENCE [LARGE SCALE GENOMIC DNA]</scope>
    <source>
        <strain evidence="7 8">DSM 20462</strain>
    </source>
</reference>
<dbReference type="PRINTS" id="PR00691">
    <property type="entry name" value="ADHESINB"/>
</dbReference>
<organism evidence="7 8">
    <name type="scientific">Megasphaera cerevisiae DSM 20462</name>
    <dbReference type="NCBI Taxonomy" id="1122219"/>
    <lineage>
        <taxon>Bacteria</taxon>
        <taxon>Bacillati</taxon>
        <taxon>Bacillota</taxon>
        <taxon>Negativicutes</taxon>
        <taxon>Veillonellales</taxon>
        <taxon>Veillonellaceae</taxon>
        <taxon>Megasphaera</taxon>
    </lineage>
</organism>
<feature type="signal peptide" evidence="6">
    <location>
        <begin position="1"/>
        <end position="20"/>
    </location>
</feature>
<dbReference type="SUPFAM" id="SSF53807">
    <property type="entry name" value="Helical backbone' metal receptor"/>
    <property type="match status" value="1"/>
</dbReference>
<evidence type="ECO:0000256" key="5">
    <source>
        <dbReference type="SAM" id="Coils"/>
    </source>
</evidence>
<evidence type="ECO:0000256" key="3">
    <source>
        <dbReference type="ARBA" id="ARBA00022729"/>
    </source>
</evidence>
<proteinExistence type="inferred from homology"/>
<keyword evidence="8" id="KW-1185">Reference proteome</keyword>
<dbReference type="InParanoid" id="A0A0J6WTF8"/>
<protein>
    <submittedName>
        <fullName evidence="7">ABC transporter substrate-binding protein</fullName>
    </submittedName>
</protein>
<dbReference type="OrthoDB" id="9810636at2"/>